<dbReference type="RefSeq" id="WP_179541906.1">
    <property type="nucleotide sequence ID" value="NZ_BAAALL010000005.1"/>
</dbReference>
<evidence type="ECO:0000313" key="3">
    <source>
        <dbReference type="Proteomes" id="UP000535437"/>
    </source>
</evidence>
<feature type="transmembrane region" description="Helical" evidence="1">
    <location>
        <begin position="12"/>
        <end position="39"/>
    </location>
</feature>
<dbReference type="EMBL" id="JACCFY010000001">
    <property type="protein sequence ID" value="NYJ78581.1"/>
    <property type="molecule type" value="Genomic_DNA"/>
</dbReference>
<protein>
    <recommendedName>
        <fullName evidence="4">DUF456 domain-containing protein</fullName>
    </recommendedName>
</protein>
<name>A0A7Z0GM98_9MICC</name>
<keyword evidence="3" id="KW-1185">Reference proteome</keyword>
<reference evidence="2 3" key="1">
    <citation type="submission" date="2020-07" db="EMBL/GenBank/DDBJ databases">
        <title>Sequencing the genomes of 1000 actinobacteria strains.</title>
        <authorList>
            <person name="Klenk H.-P."/>
        </authorList>
    </citation>
    <scope>NUCLEOTIDE SEQUENCE [LARGE SCALE GENOMIC DNA]</scope>
    <source>
        <strain evidence="2 3">DSM 15475</strain>
    </source>
</reference>
<evidence type="ECO:0008006" key="4">
    <source>
        <dbReference type="Google" id="ProtNLM"/>
    </source>
</evidence>
<keyword evidence="1" id="KW-0812">Transmembrane</keyword>
<keyword evidence="1" id="KW-1133">Transmembrane helix</keyword>
<feature type="transmembrane region" description="Helical" evidence="1">
    <location>
        <begin position="46"/>
        <end position="69"/>
    </location>
</feature>
<proteinExistence type="predicted"/>
<gene>
    <name evidence="2" type="ORF">HNR09_001992</name>
</gene>
<comment type="caution">
    <text evidence="2">The sequence shown here is derived from an EMBL/GenBank/DDBJ whole genome shotgun (WGS) entry which is preliminary data.</text>
</comment>
<sequence>MLEGLLAEGVATGAALILLLVGMAGVVLPVLPGSLLIILTLLTWAVLLGGTAAWTAAVVGMMLATSGWVASTVLTGRVLHREEIPRGPVLVAILAALVGMVLLPPLGLFIGFGAGLFGAEFVRRERDWQAAGQASLKALRAMGLGILLEFGLAGLAVSSFLIGTLVHLLA</sequence>
<dbReference type="Pfam" id="PF04306">
    <property type="entry name" value="DUF456"/>
    <property type="match status" value="1"/>
</dbReference>
<accession>A0A7Z0GM98</accession>
<evidence type="ECO:0000256" key="1">
    <source>
        <dbReference type="SAM" id="Phobius"/>
    </source>
</evidence>
<feature type="transmembrane region" description="Helical" evidence="1">
    <location>
        <begin position="143"/>
        <end position="169"/>
    </location>
</feature>
<dbReference type="AlphaFoldDB" id="A0A7Z0GM98"/>
<keyword evidence="1" id="KW-0472">Membrane</keyword>
<dbReference type="Proteomes" id="UP000535437">
    <property type="component" value="Unassembled WGS sequence"/>
</dbReference>
<feature type="transmembrane region" description="Helical" evidence="1">
    <location>
        <begin position="89"/>
        <end position="122"/>
    </location>
</feature>
<organism evidence="2 3">
    <name type="scientific">Nesterenkonia xinjiangensis</name>
    <dbReference type="NCBI Taxonomy" id="225327"/>
    <lineage>
        <taxon>Bacteria</taxon>
        <taxon>Bacillati</taxon>
        <taxon>Actinomycetota</taxon>
        <taxon>Actinomycetes</taxon>
        <taxon>Micrococcales</taxon>
        <taxon>Micrococcaceae</taxon>
        <taxon>Nesterenkonia</taxon>
    </lineage>
</organism>
<dbReference type="InterPro" id="IPR007403">
    <property type="entry name" value="DUF456"/>
</dbReference>
<evidence type="ECO:0000313" key="2">
    <source>
        <dbReference type="EMBL" id="NYJ78581.1"/>
    </source>
</evidence>